<proteinExistence type="predicted"/>
<name>D8S8B6_SELML</name>
<dbReference type="PANTHER" id="PTHR13832">
    <property type="entry name" value="PROTEIN PHOSPHATASE 2C"/>
    <property type="match status" value="1"/>
</dbReference>
<dbReference type="InterPro" id="IPR015655">
    <property type="entry name" value="PP2C"/>
</dbReference>
<dbReference type="HOGENOM" id="CLU_013173_12_1_1"/>
<dbReference type="GO" id="GO:0004722">
    <property type="term" value="F:protein serine/threonine phosphatase activity"/>
    <property type="evidence" value="ECO:0000318"/>
    <property type="project" value="GO_Central"/>
</dbReference>
<evidence type="ECO:0000313" key="3">
    <source>
        <dbReference type="EMBL" id="EFJ19501.1"/>
    </source>
</evidence>
<gene>
    <name evidence="3" type="ORF">SELMODRAFT_111055</name>
</gene>
<reference evidence="3 4" key="1">
    <citation type="journal article" date="2011" name="Science">
        <title>The Selaginella genome identifies genetic changes associated with the evolution of vascular plants.</title>
        <authorList>
            <person name="Banks J.A."/>
            <person name="Nishiyama T."/>
            <person name="Hasebe M."/>
            <person name="Bowman J.L."/>
            <person name="Gribskov M."/>
            <person name="dePamphilis C."/>
            <person name="Albert V.A."/>
            <person name="Aono N."/>
            <person name="Aoyama T."/>
            <person name="Ambrose B.A."/>
            <person name="Ashton N.W."/>
            <person name="Axtell M.J."/>
            <person name="Barker E."/>
            <person name="Barker M.S."/>
            <person name="Bennetzen J.L."/>
            <person name="Bonawitz N.D."/>
            <person name="Chapple C."/>
            <person name="Cheng C."/>
            <person name="Correa L.G."/>
            <person name="Dacre M."/>
            <person name="DeBarry J."/>
            <person name="Dreyer I."/>
            <person name="Elias M."/>
            <person name="Engstrom E.M."/>
            <person name="Estelle M."/>
            <person name="Feng L."/>
            <person name="Finet C."/>
            <person name="Floyd S.K."/>
            <person name="Frommer W.B."/>
            <person name="Fujita T."/>
            <person name="Gramzow L."/>
            <person name="Gutensohn M."/>
            <person name="Harholt J."/>
            <person name="Hattori M."/>
            <person name="Heyl A."/>
            <person name="Hirai T."/>
            <person name="Hiwatashi Y."/>
            <person name="Ishikawa M."/>
            <person name="Iwata M."/>
            <person name="Karol K.G."/>
            <person name="Koehler B."/>
            <person name="Kolukisaoglu U."/>
            <person name="Kubo M."/>
            <person name="Kurata T."/>
            <person name="Lalonde S."/>
            <person name="Li K."/>
            <person name="Li Y."/>
            <person name="Litt A."/>
            <person name="Lyons E."/>
            <person name="Manning G."/>
            <person name="Maruyama T."/>
            <person name="Michael T.P."/>
            <person name="Mikami K."/>
            <person name="Miyazaki S."/>
            <person name="Morinaga S."/>
            <person name="Murata T."/>
            <person name="Mueller-Roeber B."/>
            <person name="Nelson D.R."/>
            <person name="Obara M."/>
            <person name="Oguri Y."/>
            <person name="Olmstead R.G."/>
            <person name="Onodera N."/>
            <person name="Petersen B.L."/>
            <person name="Pils B."/>
            <person name="Prigge M."/>
            <person name="Rensing S.A."/>
            <person name="Riano-Pachon D.M."/>
            <person name="Roberts A.W."/>
            <person name="Sato Y."/>
            <person name="Scheller H.V."/>
            <person name="Schulz B."/>
            <person name="Schulz C."/>
            <person name="Shakirov E.V."/>
            <person name="Shibagaki N."/>
            <person name="Shinohara N."/>
            <person name="Shippen D.E."/>
            <person name="Soerensen I."/>
            <person name="Sotooka R."/>
            <person name="Sugimoto N."/>
            <person name="Sugita M."/>
            <person name="Sumikawa N."/>
            <person name="Tanurdzic M."/>
            <person name="Theissen G."/>
            <person name="Ulvskov P."/>
            <person name="Wakazuki S."/>
            <person name="Weng J.K."/>
            <person name="Willats W.W."/>
            <person name="Wipf D."/>
            <person name="Wolf P.G."/>
            <person name="Yang L."/>
            <person name="Zimmer A.D."/>
            <person name="Zhu Q."/>
            <person name="Mitros T."/>
            <person name="Hellsten U."/>
            <person name="Loque D."/>
            <person name="Otillar R."/>
            <person name="Salamov A."/>
            <person name="Schmutz J."/>
            <person name="Shapiro H."/>
            <person name="Lindquist E."/>
            <person name="Lucas S."/>
            <person name="Rokhsar D."/>
            <person name="Grigoriev I.V."/>
        </authorList>
    </citation>
    <scope>NUCLEOTIDE SEQUENCE [LARGE SCALE GENOMIC DNA]</scope>
</reference>
<protein>
    <recommendedName>
        <fullName evidence="2">PPM-type phosphatase domain-containing protein</fullName>
    </recommendedName>
</protein>
<dbReference type="KEGG" id="smo:SELMODRAFT_111055"/>
<evidence type="ECO:0000259" key="2">
    <source>
        <dbReference type="PROSITE" id="PS51746"/>
    </source>
</evidence>
<keyword evidence="4" id="KW-1185">Reference proteome</keyword>
<dbReference type="OMA" id="CQMELER"/>
<dbReference type="Gene3D" id="3.60.40.10">
    <property type="entry name" value="PPM-type phosphatase domain"/>
    <property type="match status" value="1"/>
</dbReference>
<dbReference type="CDD" id="cd00143">
    <property type="entry name" value="PP2Cc"/>
    <property type="match status" value="1"/>
</dbReference>
<dbReference type="InParanoid" id="D8S8B6"/>
<dbReference type="Gramene" id="EFJ19501">
    <property type="protein sequence ID" value="EFJ19501"/>
    <property type="gene ID" value="SELMODRAFT_111055"/>
</dbReference>
<dbReference type="Pfam" id="PF00481">
    <property type="entry name" value="PP2C"/>
    <property type="match status" value="2"/>
</dbReference>
<organism evidence="4">
    <name type="scientific">Selaginella moellendorffii</name>
    <name type="common">Spikemoss</name>
    <dbReference type="NCBI Taxonomy" id="88036"/>
    <lineage>
        <taxon>Eukaryota</taxon>
        <taxon>Viridiplantae</taxon>
        <taxon>Streptophyta</taxon>
        <taxon>Embryophyta</taxon>
        <taxon>Tracheophyta</taxon>
        <taxon>Lycopodiopsida</taxon>
        <taxon>Selaginellales</taxon>
        <taxon>Selaginellaceae</taxon>
        <taxon>Selaginella</taxon>
    </lineage>
</organism>
<accession>D8S8B6</accession>
<feature type="region of interest" description="Disordered" evidence="1">
    <location>
        <begin position="217"/>
        <end position="247"/>
    </location>
</feature>
<dbReference type="SMART" id="SM00332">
    <property type="entry name" value="PP2Cc"/>
    <property type="match status" value="1"/>
</dbReference>
<dbReference type="STRING" id="88036.D8S8B6"/>
<dbReference type="Proteomes" id="UP000001514">
    <property type="component" value="Unassembled WGS sequence"/>
</dbReference>
<dbReference type="GO" id="GO:0007165">
    <property type="term" value="P:signal transduction"/>
    <property type="evidence" value="ECO:0000318"/>
    <property type="project" value="GO_Central"/>
</dbReference>
<dbReference type="FunCoup" id="D8S8B6">
    <property type="interactions" value="1412"/>
</dbReference>
<dbReference type="InterPro" id="IPR036457">
    <property type="entry name" value="PPM-type-like_dom_sf"/>
</dbReference>
<dbReference type="InterPro" id="IPR001932">
    <property type="entry name" value="PPM-type_phosphatase-like_dom"/>
</dbReference>
<evidence type="ECO:0000313" key="4">
    <source>
        <dbReference type="Proteomes" id="UP000001514"/>
    </source>
</evidence>
<dbReference type="PANTHER" id="PTHR13832:SF301">
    <property type="entry name" value="PROTEIN PHOSPHATASE 2C 29"/>
    <property type="match status" value="1"/>
</dbReference>
<feature type="compositionally biased region" description="Basic residues" evidence="1">
    <location>
        <begin position="217"/>
        <end position="230"/>
    </location>
</feature>
<dbReference type="AlphaFoldDB" id="D8S8B6"/>
<dbReference type="PROSITE" id="PS51746">
    <property type="entry name" value="PPM_2"/>
    <property type="match status" value="1"/>
</dbReference>
<feature type="compositionally biased region" description="Polar residues" evidence="1">
    <location>
        <begin position="238"/>
        <end position="247"/>
    </location>
</feature>
<dbReference type="SUPFAM" id="SSF81606">
    <property type="entry name" value="PP2C-like"/>
    <property type="match status" value="1"/>
</dbReference>
<dbReference type="eggNOG" id="KOG0700">
    <property type="taxonomic scope" value="Eukaryota"/>
</dbReference>
<dbReference type="EMBL" id="GL377606">
    <property type="protein sequence ID" value="EFJ19501.1"/>
    <property type="molecule type" value="Genomic_DNA"/>
</dbReference>
<sequence>MGNSVSRVVSCFVPRREHDGAGIVLSDHPLDEGLGHSFCYIRPTLDSSASSPAQHHKNALKCTISETSFKAISGASVSANTSTSRSAPLLDSFTAFSSVPAAAFESTPSFTALPLQPIPRGIAHSGPITGSSGSCSGPLERGFLSGPLERAFMSGPLERGFLSGPLERDKAGFMSGPLERQLSGPLEQGGGGHFSGPVFLPVRRAFSKTVSNIARTRKSLVPHRKKHRRGGDRDQQHASESVADTYSMSSEFDARESHLQWAQGKAGEDRVHIVLSEEHGWMFVGIYDGFNGPDAPDFLMSNLYPAIYKELQRLLWDQKEAFQLSQSPKHKGGSSSSSYKKLFQWRYDWEHERLESERLAKASVCEEVDSPPIQSRRGRVDHSGVLKALERALEETEHAYLEMTQRSVMDNPEVALVGSCLLVMLMKDEDVYIMNVGDSRAVLAQDTRPSRSGSKCQMELERIIEETPTELAALEAAYDVGDLAPPPLSPTLEALQLSCDHSTSIEEEVMRIRMEHPDDEASIANDRVKGRLKVTRAFGAGYLKQPKLNDAVLEMFRIDFIGDEPYVTCTPSLQHHRLGPRDQFLVLSSDGLYQYLSNEEVVAHVEWFMEKFPDGDPAQYLIEELLFRAAKKAGMDFHELLDIPQGDRRKYHDDVSVMVISLEGRIWRSSG</sequence>
<evidence type="ECO:0000256" key="1">
    <source>
        <dbReference type="SAM" id="MobiDB-lite"/>
    </source>
</evidence>
<feature type="domain" description="PPM-type phosphatase" evidence="2">
    <location>
        <begin position="253"/>
        <end position="662"/>
    </location>
</feature>